<dbReference type="InterPro" id="IPR010664">
    <property type="entry name" value="LipoPS_assembly_LptC-rel"/>
</dbReference>
<comment type="caution">
    <text evidence="1">The sequence shown here is derived from an EMBL/GenBank/DDBJ whole genome shotgun (WGS) entry which is preliminary data.</text>
</comment>
<organism evidence="1 2">
    <name type="scientific">Flagellimonas meridianipacifica</name>
    <dbReference type="NCBI Taxonomy" id="1080225"/>
    <lineage>
        <taxon>Bacteria</taxon>
        <taxon>Pseudomonadati</taxon>
        <taxon>Bacteroidota</taxon>
        <taxon>Flavobacteriia</taxon>
        <taxon>Flavobacteriales</taxon>
        <taxon>Flavobacteriaceae</taxon>
        <taxon>Flagellimonas</taxon>
    </lineage>
</organism>
<name>A0A2T0MFM5_9FLAO</name>
<dbReference type="EMBL" id="PVYX01000001">
    <property type="protein sequence ID" value="PRX56362.1"/>
    <property type="molecule type" value="Genomic_DNA"/>
</dbReference>
<gene>
    <name evidence="1" type="ORF">CLV81_0357</name>
</gene>
<dbReference type="Gene3D" id="2.60.450.10">
    <property type="entry name" value="Lipopolysaccharide (LPS) transport protein A like domain"/>
    <property type="match status" value="1"/>
</dbReference>
<accession>A0A2T0MFM5</accession>
<dbReference type="PROSITE" id="PS51257">
    <property type="entry name" value="PROKAR_LIPOPROTEIN"/>
    <property type="match status" value="1"/>
</dbReference>
<dbReference type="GO" id="GO:0015221">
    <property type="term" value="F:lipopolysaccharide transmembrane transporter activity"/>
    <property type="evidence" value="ECO:0007669"/>
    <property type="project" value="InterPro"/>
</dbReference>
<dbReference type="Proteomes" id="UP000237640">
    <property type="component" value="Unassembled WGS sequence"/>
</dbReference>
<dbReference type="Pfam" id="PF06835">
    <property type="entry name" value="LptC"/>
    <property type="match status" value="1"/>
</dbReference>
<proteinExistence type="predicted"/>
<keyword evidence="2" id="KW-1185">Reference proteome</keyword>
<reference evidence="1 2" key="1">
    <citation type="submission" date="2018-03" db="EMBL/GenBank/DDBJ databases">
        <title>Genomic Encyclopedia of Archaeal and Bacterial Type Strains, Phase II (KMG-II): from individual species to whole genera.</title>
        <authorList>
            <person name="Goeker M."/>
        </authorList>
    </citation>
    <scope>NUCLEOTIDE SEQUENCE [LARGE SCALE GENOMIC DNA]</scope>
    <source>
        <strain evidence="1 2">DSM 25027</strain>
    </source>
</reference>
<dbReference type="GO" id="GO:0005886">
    <property type="term" value="C:plasma membrane"/>
    <property type="evidence" value="ECO:0007669"/>
    <property type="project" value="InterPro"/>
</dbReference>
<dbReference type="AlphaFoldDB" id="A0A2T0MFM5"/>
<dbReference type="OrthoDB" id="1427074at2"/>
<dbReference type="NCBIfam" id="TIGR04409">
    <property type="entry name" value="LptC_YrbK"/>
    <property type="match status" value="1"/>
</dbReference>
<sequence>MRPSPKNIFKSFATVLAVAILFISCGDDYERIGEEAIKPVFPQGVAQNFTLIYSGTQEEVSTEDQSDSRVIAILKSPISEDYDNQFFKYKTFPEGLQVDFFDEKGQKSVVIADYGIVYTQTNLIDLQGNVVIETHDGKKLEAPQMYFDRKNNWVFTEEKFTYTNPEDGTIMDGEGMDFNRDFSFFKAHKTYGLMTIKEEDK</sequence>
<evidence type="ECO:0000313" key="1">
    <source>
        <dbReference type="EMBL" id="PRX56362.1"/>
    </source>
</evidence>
<dbReference type="RefSeq" id="WP_106143348.1">
    <property type="nucleotide sequence ID" value="NZ_PVYX01000001.1"/>
</dbReference>
<evidence type="ECO:0000313" key="2">
    <source>
        <dbReference type="Proteomes" id="UP000237640"/>
    </source>
</evidence>
<protein>
    <submittedName>
        <fullName evidence="1">LPS export ABC transporter protein LptC</fullName>
    </submittedName>
</protein>
<dbReference type="InterPro" id="IPR026265">
    <property type="entry name" value="LptC"/>
</dbReference>